<dbReference type="OrthoDB" id="9780702at2"/>
<dbReference type="AlphaFoldDB" id="A0A4V6NY46"/>
<protein>
    <submittedName>
        <fullName evidence="2">PilZ domain-containing protein</fullName>
    </submittedName>
</protein>
<evidence type="ECO:0000313" key="2">
    <source>
        <dbReference type="EMBL" id="TCS42576.1"/>
    </source>
</evidence>
<organism evidence="2 3">
    <name type="scientific">Reinekea marinisedimentorum</name>
    <dbReference type="NCBI Taxonomy" id="230495"/>
    <lineage>
        <taxon>Bacteria</taxon>
        <taxon>Pseudomonadati</taxon>
        <taxon>Pseudomonadota</taxon>
        <taxon>Gammaproteobacteria</taxon>
        <taxon>Oceanospirillales</taxon>
        <taxon>Saccharospirillaceae</taxon>
        <taxon>Reinekea</taxon>
    </lineage>
</organism>
<dbReference type="SUPFAM" id="SSF141371">
    <property type="entry name" value="PilZ domain-like"/>
    <property type="match status" value="1"/>
</dbReference>
<dbReference type="InterPro" id="IPR009875">
    <property type="entry name" value="PilZ_domain"/>
</dbReference>
<dbReference type="GO" id="GO:0035438">
    <property type="term" value="F:cyclic-di-GMP binding"/>
    <property type="evidence" value="ECO:0007669"/>
    <property type="project" value="InterPro"/>
</dbReference>
<evidence type="ECO:0000259" key="1">
    <source>
        <dbReference type="Pfam" id="PF07238"/>
    </source>
</evidence>
<gene>
    <name evidence="2" type="ORF">BCF53_103237</name>
</gene>
<dbReference type="Pfam" id="PF07238">
    <property type="entry name" value="PilZ"/>
    <property type="match status" value="1"/>
</dbReference>
<evidence type="ECO:0000313" key="3">
    <source>
        <dbReference type="Proteomes" id="UP000295793"/>
    </source>
</evidence>
<feature type="domain" description="PilZ" evidence="1">
    <location>
        <begin position="93"/>
        <end position="173"/>
    </location>
</feature>
<name>A0A4V6NY46_9GAMM</name>
<proteinExistence type="predicted"/>
<reference evidence="2 3" key="1">
    <citation type="submission" date="2019-03" db="EMBL/GenBank/DDBJ databases">
        <title>Genomic Encyclopedia of Archaeal and Bacterial Type Strains, Phase II (KMG-II): from individual species to whole genera.</title>
        <authorList>
            <person name="Goeker M."/>
        </authorList>
    </citation>
    <scope>NUCLEOTIDE SEQUENCE [LARGE SCALE GENOMIC DNA]</scope>
    <source>
        <strain evidence="2 3">DSM 15388</strain>
    </source>
</reference>
<dbReference type="Gene3D" id="2.40.10.220">
    <property type="entry name" value="predicted glycosyltransferase like domains"/>
    <property type="match status" value="1"/>
</dbReference>
<accession>A0A4V6NY46</accession>
<dbReference type="Proteomes" id="UP000295793">
    <property type="component" value="Unassembled WGS sequence"/>
</dbReference>
<dbReference type="RefSeq" id="WP_132700489.1">
    <property type="nucleotide sequence ID" value="NZ_SLZR01000003.1"/>
</dbReference>
<sequence length="182" mass="20095">MNSTLNEERRDSFRVDMTAFVATAAVTDDAADAGSCFPELHSMALLSESGNIDSEIVALTERVKDVAIKKTLELMHKKLSIVTKLIDIHATTQNQLDSQTINISEGGCCITSEQQFSANQRLALALIFTPSYFAHFSFASIAAVENDGNKNTYHLVFEPLTEIQKQQLLKHMFKAQTSIPTP</sequence>
<comment type="caution">
    <text evidence="2">The sequence shown here is derived from an EMBL/GenBank/DDBJ whole genome shotgun (WGS) entry which is preliminary data.</text>
</comment>
<dbReference type="EMBL" id="SLZR01000003">
    <property type="protein sequence ID" value="TCS42576.1"/>
    <property type="molecule type" value="Genomic_DNA"/>
</dbReference>
<keyword evidence="3" id="KW-1185">Reference proteome</keyword>